<comment type="caution">
    <text evidence="2">The sequence shown here is derived from an EMBL/GenBank/DDBJ whole genome shotgun (WGS) entry which is preliminary data.</text>
</comment>
<feature type="domain" description="HNH nuclease" evidence="1">
    <location>
        <begin position="28"/>
        <end position="96"/>
    </location>
</feature>
<dbReference type="GO" id="GO:0003676">
    <property type="term" value="F:nucleic acid binding"/>
    <property type="evidence" value="ECO:0007669"/>
    <property type="project" value="InterPro"/>
</dbReference>
<keyword evidence="3" id="KW-1185">Reference proteome</keyword>
<dbReference type="Gene3D" id="1.10.30.50">
    <property type="match status" value="1"/>
</dbReference>
<name>A0A7X2P899_9FIRM</name>
<dbReference type="RefSeq" id="WP_154457908.1">
    <property type="nucleotide sequence ID" value="NZ_VUMV01000004.1"/>
</dbReference>
<dbReference type="InterPro" id="IPR002711">
    <property type="entry name" value="HNH"/>
</dbReference>
<sequence>MTESEIAYAWWCVQNNPHRFYQWSKWLSKRAEVLALDRYECQRCREVYHRYRKADTVHHVNHLKDRPDLALEIWYKDPVTHTKRRNLVSLCSSCHDEEHPEKLRRKISEPITEERWD</sequence>
<dbReference type="Proteomes" id="UP000466864">
    <property type="component" value="Unassembled WGS sequence"/>
</dbReference>
<gene>
    <name evidence="2" type="ORF">FYJ60_06645</name>
</gene>
<proteinExistence type="predicted"/>
<keyword evidence="2" id="KW-0378">Hydrolase</keyword>
<dbReference type="EMBL" id="VUMV01000004">
    <property type="protein sequence ID" value="MST81991.1"/>
    <property type="molecule type" value="Genomic_DNA"/>
</dbReference>
<keyword evidence="2" id="KW-0540">Nuclease</keyword>
<reference evidence="2 3" key="1">
    <citation type="submission" date="2019-08" db="EMBL/GenBank/DDBJ databases">
        <title>In-depth cultivation of the pig gut microbiome towards novel bacterial diversity and tailored functional studies.</title>
        <authorList>
            <person name="Wylensek D."/>
            <person name="Hitch T.C.A."/>
            <person name="Clavel T."/>
        </authorList>
    </citation>
    <scope>NUCLEOTIDE SEQUENCE [LARGE SCALE GENOMIC DNA]</scope>
    <source>
        <strain evidence="2 3">Oil+RF-744-WCA-WT-13</strain>
    </source>
</reference>
<dbReference type="AlphaFoldDB" id="A0A7X2P899"/>
<dbReference type="GO" id="GO:0004519">
    <property type="term" value="F:endonuclease activity"/>
    <property type="evidence" value="ECO:0007669"/>
    <property type="project" value="UniProtKB-KW"/>
</dbReference>
<dbReference type="SMART" id="SM00507">
    <property type="entry name" value="HNHc"/>
    <property type="match status" value="1"/>
</dbReference>
<evidence type="ECO:0000259" key="1">
    <source>
        <dbReference type="SMART" id="SM00507"/>
    </source>
</evidence>
<dbReference type="Pfam" id="PF01844">
    <property type="entry name" value="HNH"/>
    <property type="match status" value="1"/>
</dbReference>
<organism evidence="2 3">
    <name type="scientific">Bilifractor porci</name>
    <dbReference type="NCBI Taxonomy" id="2606636"/>
    <lineage>
        <taxon>Bacteria</taxon>
        <taxon>Bacillati</taxon>
        <taxon>Bacillota</taxon>
        <taxon>Clostridia</taxon>
        <taxon>Lachnospirales</taxon>
        <taxon>Lachnospiraceae</taxon>
        <taxon>Bilifractor</taxon>
    </lineage>
</organism>
<evidence type="ECO:0000313" key="3">
    <source>
        <dbReference type="Proteomes" id="UP000466864"/>
    </source>
</evidence>
<protein>
    <submittedName>
        <fullName evidence="2">HNH endonuclease</fullName>
    </submittedName>
</protein>
<dbReference type="GO" id="GO:0008270">
    <property type="term" value="F:zinc ion binding"/>
    <property type="evidence" value="ECO:0007669"/>
    <property type="project" value="InterPro"/>
</dbReference>
<accession>A0A7X2P899</accession>
<dbReference type="InterPro" id="IPR003615">
    <property type="entry name" value="HNH_nuc"/>
</dbReference>
<evidence type="ECO:0000313" key="2">
    <source>
        <dbReference type="EMBL" id="MST81991.1"/>
    </source>
</evidence>
<keyword evidence="2" id="KW-0255">Endonuclease</keyword>